<name>A0A3G1DLM7_9REOV</name>
<protein>
    <submittedName>
        <fullName evidence="2">Non-structural protein 1 peptide 2</fullName>
    </submittedName>
</protein>
<keyword evidence="1" id="KW-0472">Membrane</keyword>
<organism evidence="2">
    <name type="scientific">Rotavirus B</name>
    <dbReference type="NCBI Taxonomy" id="28876"/>
    <lineage>
        <taxon>Viruses</taxon>
        <taxon>Riboviria</taxon>
        <taxon>Orthornavirae</taxon>
        <taxon>Duplornaviricota</taxon>
        <taxon>Resentoviricetes</taxon>
        <taxon>Reovirales</taxon>
        <taxon>Sedoreoviridae</taxon>
        <taxon>Rotavirus</taxon>
        <taxon>Rotavirus betagastroenteritidis</taxon>
    </lineage>
</organism>
<evidence type="ECO:0000313" key="2">
    <source>
        <dbReference type="EMBL" id="ANN82149.1"/>
    </source>
</evidence>
<proteinExistence type="predicted"/>
<dbReference type="EMBL" id="KX362373">
    <property type="protein sequence ID" value="ANN82149.1"/>
    <property type="molecule type" value="Genomic_RNA"/>
</dbReference>
<accession>A0A3G1DLM7</accession>
<evidence type="ECO:0000256" key="1">
    <source>
        <dbReference type="SAM" id="Phobius"/>
    </source>
</evidence>
<gene>
    <name evidence="2" type="primary">NSP1-2</name>
</gene>
<keyword evidence="1" id="KW-0812">Transmembrane</keyword>
<sequence>MGNKQSSAQINFRQTNIGSGNHNLRIEDNGSVTFTSTHIIAVAGAALISILVVSLIFSCILNCYFCRRLRRRNGFLSVPQRVYKESGSASDLFIKSNVQSLASCKKTRESPHYNV</sequence>
<keyword evidence="1" id="KW-1133">Transmembrane helix</keyword>
<reference evidence="2" key="1">
    <citation type="journal article" date="2016" name="J. ISSAAS">
        <title>Unbiased whole-genome deep sequencing of human and porcine stool samples reveals circulation of multiple groups of rotaviruses and a putative zoonotic infection.</title>
        <authorList>
            <person name="Phan M.V.T."/>
            <person name="Hong Anh P."/>
            <person name="Van Cuong N."/>
            <person name="Oude Munnink B."/>
            <person name="van der Hoek L."/>
            <person name="Tran My P."/>
            <person name="Ngo Tri T."/>
            <person name="Bryant J.E."/>
            <person name="Baker S."/>
            <person name="Thwaites G."/>
            <person name="Woolhouse M."/>
            <person name="Kellam P."/>
            <person name="Rabaa M.A."/>
            <person name="Cotten M."/>
        </authorList>
    </citation>
    <scope>NUCLEOTIDE SEQUENCE</scope>
    <source>
        <strain evidence="2">RVB/Pig-wt/VNM/12089_7/NSP1</strain>
    </source>
</reference>
<feature type="transmembrane region" description="Helical" evidence="1">
    <location>
        <begin position="39"/>
        <end position="65"/>
    </location>
</feature>